<comment type="caution">
    <text evidence="8">The sequence shown here is derived from an EMBL/GenBank/DDBJ whole genome shotgun (WGS) entry which is preliminary data.</text>
</comment>
<keyword evidence="9" id="KW-1185">Reference proteome</keyword>
<gene>
    <name evidence="8" type="ORF">JKP88DRAFT_223924</name>
</gene>
<evidence type="ECO:0000256" key="5">
    <source>
        <dbReference type="ARBA" id="ARBA00022980"/>
    </source>
</evidence>
<comment type="subcellular location">
    <subcellularLocation>
        <location evidence="1">Plastid</location>
        <location evidence="1">Chloroplast</location>
    </subcellularLocation>
</comment>
<dbReference type="InterPro" id="IPR041991">
    <property type="entry name" value="Ribosomal_eL27_KOW"/>
</dbReference>
<proteinExistence type="inferred from homology"/>
<dbReference type="SUPFAM" id="SSF50104">
    <property type="entry name" value="Translation proteins SH3-like domain"/>
    <property type="match status" value="1"/>
</dbReference>
<evidence type="ECO:0000313" key="9">
    <source>
        <dbReference type="Proteomes" id="UP000664859"/>
    </source>
</evidence>
<keyword evidence="6" id="KW-0687">Ribonucleoprotein</keyword>
<dbReference type="CDD" id="cd06090">
    <property type="entry name" value="KOW_RPL27"/>
    <property type="match status" value="1"/>
</dbReference>
<comment type="similarity">
    <text evidence="2">Belongs to the eukaryotic ribosomal protein eL27 family.</text>
</comment>
<dbReference type="Proteomes" id="UP000664859">
    <property type="component" value="Unassembled WGS sequence"/>
</dbReference>
<dbReference type="InterPro" id="IPR008991">
    <property type="entry name" value="Translation_prot_SH3-like_sf"/>
</dbReference>
<organism evidence="8 9">
    <name type="scientific">Tribonema minus</name>
    <dbReference type="NCBI Taxonomy" id="303371"/>
    <lineage>
        <taxon>Eukaryota</taxon>
        <taxon>Sar</taxon>
        <taxon>Stramenopiles</taxon>
        <taxon>Ochrophyta</taxon>
        <taxon>PX clade</taxon>
        <taxon>Xanthophyceae</taxon>
        <taxon>Tribonematales</taxon>
        <taxon>Tribonemataceae</taxon>
        <taxon>Tribonema</taxon>
    </lineage>
</organism>
<dbReference type="InterPro" id="IPR005824">
    <property type="entry name" value="KOW"/>
</dbReference>
<protein>
    <submittedName>
        <fullName evidence="8">Ribosomal L27e protein family-domain-containing protein</fullName>
    </submittedName>
</protein>
<dbReference type="GO" id="GO:1990904">
    <property type="term" value="C:ribonucleoprotein complex"/>
    <property type="evidence" value="ECO:0007669"/>
    <property type="project" value="UniProtKB-KW"/>
</dbReference>
<dbReference type="EMBL" id="JAFCMP010000446">
    <property type="protein sequence ID" value="KAG5179607.1"/>
    <property type="molecule type" value="Genomic_DNA"/>
</dbReference>
<reference evidence="8" key="1">
    <citation type="submission" date="2021-02" db="EMBL/GenBank/DDBJ databases">
        <title>First Annotated Genome of the Yellow-green Alga Tribonema minus.</title>
        <authorList>
            <person name="Mahan K.M."/>
        </authorList>
    </citation>
    <scope>NUCLEOTIDE SEQUENCE</scope>
    <source>
        <strain evidence="8">UTEX B ZZ1240</strain>
    </source>
</reference>
<evidence type="ECO:0000256" key="4">
    <source>
        <dbReference type="ARBA" id="ARBA00022640"/>
    </source>
</evidence>
<name>A0A836CBN1_9STRA</name>
<dbReference type="AlphaFoldDB" id="A0A836CBN1"/>
<dbReference type="GO" id="GO:0005840">
    <property type="term" value="C:ribosome"/>
    <property type="evidence" value="ECO:0007669"/>
    <property type="project" value="UniProtKB-KW"/>
</dbReference>
<keyword evidence="3" id="KW-0150">Chloroplast</keyword>
<dbReference type="InterPro" id="IPR038655">
    <property type="entry name" value="Ribosomal_eL27_sf"/>
</dbReference>
<dbReference type="Gene3D" id="2.30.30.770">
    <property type="match status" value="1"/>
</dbReference>
<evidence type="ECO:0000256" key="6">
    <source>
        <dbReference type="ARBA" id="ARBA00023274"/>
    </source>
</evidence>
<evidence type="ECO:0000256" key="1">
    <source>
        <dbReference type="ARBA" id="ARBA00004229"/>
    </source>
</evidence>
<dbReference type="GO" id="GO:0006412">
    <property type="term" value="P:translation"/>
    <property type="evidence" value="ECO:0007669"/>
    <property type="project" value="InterPro"/>
</dbReference>
<dbReference type="GO" id="GO:0003735">
    <property type="term" value="F:structural constituent of ribosome"/>
    <property type="evidence" value="ECO:0007669"/>
    <property type="project" value="InterPro"/>
</dbReference>
<dbReference type="Pfam" id="PF01777">
    <property type="entry name" value="Ribosomal_L27e"/>
    <property type="match status" value="1"/>
</dbReference>
<dbReference type="InterPro" id="IPR001141">
    <property type="entry name" value="Ribosomal_eL27"/>
</dbReference>
<dbReference type="Pfam" id="PF00467">
    <property type="entry name" value="KOW"/>
    <property type="match status" value="1"/>
</dbReference>
<evidence type="ECO:0000256" key="3">
    <source>
        <dbReference type="ARBA" id="ARBA00022528"/>
    </source>
</evidence>
<accession>A0A836CBN1</accession>
<dbReference type="OrthoDB" id="2365484at2759"/>
<keyword evidence="4" id="KW-0934">Plastid</keyword>
<sequence length="142" mass="15965">MGIIKAGKVVIMLAGRYAGRKAIVVKAYDSGSADRKFTHALVAGIDRYPRKVTKSMSKVKVAKRSKCKPFVKFVNVNHLMPTRYTADIELKTVVEESAFKASRPEVRKAVKKVFEERYLNQGQIKSEKKASGSKYFFAKLAF</sequence>
<evidence type="ECO:0000259" key="7">
    <source>
        <dbReference type="SMART" id="SM00739"/>
    </source>
</evidence>
<dbReference type="PANTHER" id="PTHR10497">
    <property type="entry name" value="60S RIBOSOMAL PROTEIN L27"/>
    <property type="match status" value="1"/>
</dbReference>
<dbReference type="SMART" id="SM00739">
    <property type="entry name" value="KOW"/>
    <property type="match status" value="1"/>
</dbReference>
<dbReference type="GO" id="GO:0009507">
    <property type="term" value="C:chloroplast"/>
    <property type="evidence" value="ECO:0007669"/>
    <property type="project" value="UniProtKB-SubCell"/>
</dbReference>
<feature type="domain" description="KOW" evidence="7">
    <location>
        <begin position="3"/>
        <end position="30"/>
    </location>
</feature>
<keyword evidence="5" id="KW-0689">Ribosomal protein</keyword>
<evidence type="ECO:0000313" key="8">
    <source>
        <dbReference type="EMBL" id="KAG5179607.1"/>
    </source>
</evidence>
<evidence type="ECO:0000256" key="2">
    <source>
        <dbReference type="ARBA" id="ARBA00009124"/>
    </source>
</evidence>